<evidence type="ECO:0000313" key="3">
    <source>
        <dbReference type="Proteomes" id="UP000792457"/>
    </source>
</evidence>
<evidence type="ECO:0000256" key="1">
    <source>
        <dbReference type="SAM" id="MobiDB-lite"/>
    </source>
</evidence>
<accession>A0A8K0K975</accession>
<feature type="compositionally biased region" description="Polar residues" evidence="1">
    <location>
        <begin position="213"/>
        <end position="223"/>
    </location>
</feature>
<comment type="caution">
    <text evidence="2">The sequence shown here is derived from an EMBL/GenBank/DDBJ whole genome shotgun (WGS) entry which is preliminary data.</text>
</comment>
<reference evidence="2" key="1">
    <citation type="submission" date="2013-04" db="EMBL/GenBank/DDBJ databases">
        <authorList>
            <person name="Qu J."/>
            <person name="Murali S.C."/>
            <person name="Bandaranaike D."/>
            <person name="Bellair M."/>
            <person name="Blankenburg K."/>
            <person name="Chao H."/>
            <person name="Dinh H."/>
            <person name="Doddapaneni H."/>
            <person name="Downs B."/>
            <person name="Dugan-Rocha S."/>
            <person name="Elkadiri S."/>
            <person name="Gnanaolivu R.D."/>
            <person name="Hernandez B."/>
            <person name="Javaid M."/>
            <person name="Jayaseelan J.C."/>
            <person name="Lee S."/>
            <person name="Li M."/>
            <person name="Ming W."/>
            <person name="Munidasa M."/>
            <person name="Muniz J."/>
            <person name="Nguyen L."/>
            <person name="Ongeri F."/>
            <person name="Osuji N."/>
            <person name="Pu L.-L."/>
            <person name="Puazo M."/>
            <person name="Qu C."/>
            <person name="Quiroz J."/>
            <person name="Raj R."/>
            <person name="Weissenberger G."/>
            <person name="Xin Y."/>
            <person name="Zou X."/>
            <person name="Han Y."/>
            <person name="Richards S."/>
            <person name="Worley K."/>
            <person name="Muzny D."/>
            <person name="Gibbs R."/>
        </authorList>
    </citation>
    <scope>NUCLEOTIDE SEQUENCE</scope>
    <source>
        <strain evidence="2">Sampled in the wild</strain>
    </source>
</reference>
<feature type="region of interest" description="Disordered" evidence="1">
    <location>
        <begin position="213"/>
        <end position="233"/>
    </location>
</feature>
<gene>
    <name evidence="2" type="ORF">J437_LFUL010818</name>
</gene>
<dbReference type="AlphaFoldDB" id="A0A8K0K975"/>
<proteinExistence type="predicted"/>
<name>A0A8K0K975_LADFU</name>
<organism evidence="2 3">
    <name type="scientific">Ladona fulva</name>
    <name type="common">Scarce chaser dragonfly</name>
    <name type="synonym">Libellula fulva</name>
    <dbReference type="NCBI Taxonomy" id="123851"/>
    <lineage>
        <taxon>Eukaryota</taxon>
        <taxon>Metazoa</taxon>
        <taxon>Ecdysozoa</taxon>
        <taxon>Arthropoda</taxon>
        <taxon>Hexapoda</taxon>
        <taxon>Insecta</taxon>
        <taxon>Pterygota</taxon>
        <taxon>Palaeoptera</taxon>
        <taxon>Odonata</taxon>
        <taxon>Epiprocta</taxon>
        <taxon>Anisoptera</taxon>
        <taxon>Libelluloidea</taxon>
        <taxon>Libellulidae</taxon>
        <taxon>Ladona</taxon>
    </lineage>
</organism>
<keyword evidence="3" id="KW-1185">Reference proteome</keyword>
<reference evidence="2" key="2">
    <citation type="submission" date="2017-10" db="EMBL/GenBank/DDBJ databases">
        <title>Ladona fulva Genome sequencing and assembly.</title>
        <authorList>
            <person name="Murali S."/>
            <person name="Richards S."/>
            <person name="Bandaranaike D."/>
            <person name="Bellair M."/>
            <person name="Blankenburg K."/>
            <person name="Chao H."/>
            <person name="Dinh H."/>
            <person name="Doddapaneni H."/>
            <person name="Dugan-Rocha S."/>
            <person name="Elkadiri S."/>
            <person name="Gnanaolivu R."/>
            <person name="Hernandez B."/>
            <person name="Skinner E."/>
            <person name="Javaid M."/>
            <person name="Lee S."/>
            <person name="Li M."/>
            <person name="Ming W."/>
            <person name="Munidasa M."/>
            <person name="Muniz J."/>
            <person name="Nguyen L."/>
            <person name="Hughes D."/>
            <person name="Osuji N."/>
            <person name="Pu L.-L."/>
            <person name="Puazo M."/>
            <person name="Qu C."/>
            <person name="Quiroz J."/>
            <person name="Raj R."/>
            <person name="Weissenberger G."/>
            <person name="Xin Y."/>
            <person name="Zou X."/>
            <person name="Han Y."/>
            <person name="Worley K."/>
            <person name="Muzny D."/>
            <person name="Gibbs R."/>
        </authorList>
    </citation>
    <scope>NUCLEOTIDE SEQUENCE</scope>
    <source>
        <strain evidence="2">Sampled in the wild</strain>
    </source>
</reference>
<dbReference type="OrthoDB" id="10251073at2759"/>
<sequence>MSCSSSVISPMHGIDTDHLMNALTRVIMRSCLSKGVIISKNCVNYLINLMAQHPDVADENGSTLLKNNINRFEELCIEKCNSTGPIETLQMQIYFNEEVLSRDELMRENREKIKKSFELIKKEFLRQMPQSSEDVEKAYHMLVTLMILGSGIGTSSNSSALKETAVPEMLTRDIKTMNETLHGLMEKIGFKIHFLSRAVENYFCGCKATLYRASSSNQDPSKSQYKRKASSNLEDATNQKKAVEMKDCLVAAYQFEFFIR</sequence>
<dbReference type="Proteomes" id="UP000792457">
    <property type="component" value="Unassembled WGS sequence"/>
</dbReference>
<protein>
    <submittedName>
        <fullName evidence="2">Uncharacterized protein</fullName>
    </submittedName>
</protein>
<evidence type="ECO:0000313" key="2">
    <source>
        <dbReference type="EMBL" id="KAG8230717.1"/>
    </source>
</evidence>
<dbReference type="EMBL" id="KZ308506">
    <property type="protein sequence ID" value="KAG8230717.1"/>
    <property type="molecule type" value="Genomic_DNA"/>
</dbReference>